<dbReference type="GO" id="GO:0000981">
    <property type="term" value="F:DNA-binding transcription factor activity, RNA polymerase II-specific"/>
    <property type="evidence" value="ECO:0007669"/>
    <property type="project" value="InterPro"/>
</dbReference>
<dbReference type="InterPro" id="IPR036864">
    <property type="entry name" value="Zn2-C6_fun-type_DNA-bd_sf"/>
</dbReference>
<feature type="compositionally biased region" description="Acidic residues" evidence="1">
    <location>
        <begin position="80"/>
        <end position="90"/>
    </location>
</feature>
<organism evidence="3 4">
    <name type="scientific">Pichia californica</name>
    <dbReference type="NCBI Taxonomy" id="460514"/>
    <lineage>
        <taxon>Eukaryota</taxon>
        <taxon>Fungi</taxon>
        <taxon>Dikarya</taxon>
        <taxon>Ascomycota</taxon>
        <taxon>Saccharomycotina</taxon>
        <taxon>Pichiomycetes</taxon>
        <taxon>Pichiales</taxon>
        <taxon>Pichiaceae</taxon>
        <taxon>Pichia</taxon>
    </lineage>
</organism>
<dbReference type="Gene3D" id="4.10.240.10">
    <property type="entry name" value="Zn(2)-C6 fungal-type DNA-binding domain"/>
    <property type="match status" value="1"/>
</dbReference>
<dbReference type="GO" id="GO:0005634">
    <property type="term" value="C:nucleus"/>
    <property type="evidence" value="ECO:0007669"/>
    <property type="project" value="TreeGrafter"/>
</dbReference>
<gene>
    <name evidence="3" type="ORF">C6P40_002954</name>
</gene>
<dbReference type="Pfam" id="PF00172">
    <property type="entry name" value="Zn_clus"/>
    <property type="match status" value="1"/>
</dbReference>
<feature type="region of interest" description="Disordered" evidence="1">
    <location>
        <begin position="1"/>
        <end position="41"/>
    </location>
</feature>
<comment type="caution">
    <text evidence="3">The sequence shown here is derived from an EMBL/GenBank/DDBJ whole genome shotgun (WGS) entry which is preliminary data.</text>
</comment>
<dbReference type="CDD" id="cd00067">
    <property type="entry name" value="GAL4"/>
    <property type="match status" value="1"/>
</dbReference>
<dbReference type="InterPro" id="IPR001138">
    <property type="entry name" value="Zn2Cys6_DnaBD"/>
</dbReference>
<feature type="compositionally biased region" description="Polar residues" evidence="1">
    <location>
        <begin position="104"/>
        <end position="114"/>
    </location>
</feature>
<dbReference type="PROSITE" id="PS00463">
    <property type="entry name" value="ZN2_CY6_FUNGAL_1"/>
    <property type="match status" value="1"/>
</dbReference>
<dbReference type="Proteomes" id="UP000697127">
    <property type="component" value="Unassembled WGS sequence"/>
</dbReference>
<sequence length="347" mass="38922">MSASKIKSPSKSNNSIDDLSKSPNNRLQTSLNSQQQNISNTDAVGKFISAKTINQEKDKEIEKVIDYGPEEQVEYKDVVADDNDNGNDSDSDNHTENKDHINNDQHSLTTLSAKNNKKRRKVGAACVFCRRSHMNCDNSRPCKRCIKRNIGHLCHDNNVKDSKSIIIPNPNTVITESSLNPTNSNTSNQIIDSSKSNQQIYSLPSTSNFLPSSSTALNQQPFFYSEHAGSEFNSLTEFLSMIDDNDMMDSINLTNDPMLQKLEATNYINGFSTSSANLQNMLNTKSSNDLSNIQNTINSTNLQLSNPSNTNISKMDQNQINYIQQQLNVQQQKILQQNQFLQQKQND</sequence>
<feature type="compositionally biased region" description="Polar residues" evidence="1">
    <location>
        <begin position="21"/>
        <end position="41"/>
    </location>
</feature>
<keyword evidence="4" id="KW-1185">Reference proteome</keyword>
<dbReference type="EMBL" id="PUHW01000322">
    <property type="protein sequence ID" value="KAG0687058.1"/>
    <property type="molecule type" value="Genomic_DNA"/>
</dbReference>
<protein>
    <recommendedName>
        <fullName evidence="2">Zn(2)-C6 fungal-type domain-containing protein</fullName>
    </recommendedName>
</protein>
<dbReference type="GO" id="GO:0008270">
    <property type="term" value="F:zinc ion binding"/>
    <property type="evidence" value="ECO:0007669"/>
    <property type="project" value="InterPro"/>
</dbReference>
<accession>A0A9P6WJ79</accession>
<feature type="compositionally biased region" description="Basic and acidic residues" evidence="1">
    <location>
        <begin position="91"/>
        <end position="103"/>
    </location>
</feature>
<evidence type="ECO:0000256" key="1">
    <source>
        <dbReference type="SAM" id="MobiDB-lite"/>
    </source>
</evidence>
<dbReference type="PROSITE" id="PS50048">
    <property type="entry name" value="ZN2_CY6_FUNGAL_2"/>
    <property type="match status" value="1"/>
</dbReference>
<dbReference type="OrthoDB" id="5104356at2759"/>
<feature type="non-terminal residue" evidence="3">
    <location>
        <position position="347"/>
    </location>
</feature>
<dbReference type="GO" id="GO:0000977">
    <property type="term" value="F:RNA polymerase II transcription regulatory region sequence-specific DNA binding"/>
    <property type="evidence" value="ECO:0007669"/>
    <property type="project" value="TreeGrafter"/>
</dbReference>
<dbReference type="PANTHER" id="PTHR31986">
    <property type="entry name" value="REGULATOR OF DRUG SENSITIVITY 2"/>
    <property type="match status" value="1"/>
</dbReference>
<name>A0A9P6WJ79_9ASCO</name>
<dbReference type="SUPFAM" id="SSF57701">
    <property type="entry name" value="Zn2/Cys6 DNA-binding domain"/>
    <property type="match status" value="1"/>
</dbReference>
<evidence type="ECO:0000313" key="3">
    <source>
        <dbReference type="EMBL" id="KAG0687058.1"/>
    </source>
</evidence>
<feature type="region of interest" description="Disordered" evidence="1">
    <location>
        <begin position="80"/>
        <end position="116"/>
    </location>
</feature>
<dbReference type="SMART" id="SM00066">
    <property type="entry name" value="GAL4"/>
    <property type="match status" value="1"/>
</dbReference>
<feature type="domain" description="Zn(2)-C6 fungal-type" evidence="2">
    <location>
        <begin position="125"/>
        <end position="154"/>
    </location>
</feature>
<evidence type="ECO:0000259" key="2">
    <source>
        <dbReference type="PROSITE" id="PS50048"/>
    </source>
</evidence>
<evidence type="ECO:0000313" key="4">
    <source>
        <dbReference type="Proteomes" id="UP000697127"/>
    </source>
</evidence>
<dbReference type="InterPro" id="IPR053045">
    <property type="entry name" value="Zinc_cluster_trans_reg"/>
</dbReference>
<reference evidence="3" key="1">
    <citation type="submission" date="2020-11" db="EMBL/GenBank/DDBJ databases">
        <title>Kefir isolates.</title>
        <authorList>
            <person name="Marcisauskas S."/>
            <person name="Kim Y."/>
            <person name="Blasche S."/>
        </authorList>
    </citation>
    <scope>NUCLEOTIDE SEQUENCE</scope>
    <source>
        <strain evidence="3">Olga-1</strain>
    </source>
</reference>
<proteinExistence type="predicted"/>
<dbReference type="PANTHER" id="PTHR31986:SF7">
    <property type="entry name" value="REGULATOR OF DRUG SENSITIVITY 2"/>
    <property type="match status" value="1"/>
</dbReference>
<feature type="compositionally biased region" description="Low complexity" evidence="1">
    <location>
        <begin position="1"/>
        <end position="16"/>
    </location>
</feature>
<dbReference type="AlphaFoldDB" id="A0A9P6WJ79"/>